<name>A0A1M5SJ85_9BURK</name>
<proteinExistence type="inferred from homology"/>
<gene>
    <name evidence="3" type="ORF">SAMN04488135_10396</name>
</gene>
<dbReference type="AlphaFoldDB" id="A0A1M5SJ85"/>
<dbReference type="EMBL" id="FQXE01000003">
    <property type="protein sequence ID" value="SHH38657.1"/>
    <property type="molecule type" value="Genomic_DNA"/>
</dbReference>
<organism evidence="3 4">
    <name type="scientific">Pollutimonas bauzanensis</name>
    <dbReference type="NCBI Taxonomy" id="658167"/>
    <lineage>
        <taxon>Bacteria</taxon>
        <taxon>Pseudomonadati</taxon>
        <taxon>Pseudomonadota</taxon>
        <taxon>Betaproteobacteria</taxon>
        <taxon>Burkholderiales</taxon>
        <taxon>Alcaligenaceae</taxon>
        <taxon>Pollutimonas</taxon>
    </lineage>
</organism>
<keyword evidence="4" id="KW-1185">Reference proteome</keyword>
<dbReference type="CDD" id="cd07012">
    <property type="entry name" value="PBP2_Bug_TTT"/>
    <property type="match status" value="1"/>
</dbReference>
<dbReference type="SUPFAM" id="SSF53850">
    <property type="entry name" value="Periplasmic binding protein-like II"/>
    <property type="match status" value="1"/>
</dbReference>
<dbReference type="PANTHER" id="PTHR42928">
    <property type="entry name" value="TRICARBOXYLATE-BINDING PROTEIN"/>
    <property type="match status" value="1"/>
</dbReference>
<accession>A0A1M5SJ85</accession>
<dbReference type="InterPro" id="IPR042100">
    <property type="entry name" value="Bug_dom1"/>
</dbReference>
<keyword evidence="2" id="KW-0732">Signal</keyword>
<evidence type="ECO:0000313" key="4">
    <source>
        <dbReference type="Proteomes" id="UP000184226"/>
    </source>
</evidence>
<dbReference type="STRING" id="658167.SAMN04488135_10396"/>
<dbReference type="Proteomes" id="UP000184226">
    <property type="component" value="Unassembled WGS sequence"/>
</dbReference>
<evidence type="ECO:0000313" key="3">
    <source>
        <dbReference type="EMBL" id="SHH38657.1"/>
    </source>
</evidence>
<reference evidence="3 4" key="1">
    <citation type="submission" date="2016-11" db="EMBL/GenBank/DDBJ databases">
        <authorList>
            <person name="Jaros S."/>
            <person name="Januszkiewicz K."/>
            <person name="Wedrychowicz H."/>
        </authorList>
    </citation>
    <scope>NUCLEOTIDE SEQUENCE [LARGE SCALE GENOMIC DNA]</scope>
    <source>
        <strain evidence="3 4">CGMCC 1.10190</strain>
    </source>
</reference>
<feature type="chain" id="PRO_5012680354" evidence="2">
    <location>
        <begin position="23"/>
        <end position="322"/>
    </location>
</feature>
<dbReference type="Pfam" id="PF03401">
    <property type="entry name" value="TctC"/>
    <property type="match status" value="1"/>
</dbReference>
<dbReference type="PIRSF" id="PIRSF017082">
    <property type="entry name" value="YflP"/>
    <property type="match status" value="1"/>
</dbReference>
<dbReference type="PANTHER" id="PTHR42928:SF5">
    <property type="entry name" value="BLR1237 PROTEIN"/>
    <property type="match status" value="1"/>
</dbReference>
<keyword evidence="3" id="KW-0675">Receptor</keyword>
<dbReference type="Gene3D" id="3.40.190.10">
    <property type="entry name" value="Periplasmic binding protein-like II"/>
    <property type="match status" value="1"/>
</dbReference>
<feature type="signal peptide" evidence="2">
    <location>
        <begin position="1"/>
        <end position="22"/>
    </location>
</feature>
<dbReference type="RefSeq" id="WP_073102294.1">
    <property type="nucleotide sequence ID" value="NZ_FQXE01000003.1"/>
</dbReference>
<dbReference type="InterPro" id="IPR005064">
    <property type="entry name" value="BUG"/>
</dbReference>
<protein>
    <submittedName>
        <fullName evidence="3">Tripartite-type tricarboxylate transporter, receptor component TctC</fullName>
    </submittedName>
</protein>
<sequence>MTKLHKVLLAMSLAALAGHAGAARAEYPDREIRFIVPWAPGGSTDIAARALQGLIAEDGVKLIVENIAGGTGTIGLARVAKAAPDGYVIGMGTTSTLSLAAQGLTDLRTDQFTTIATASIDPIMLLVPKDGNTPTLESFLERMKANPGKVSIGTPGSNNIGHIFAAMTSKAAGVDFIHVPYTGGSRVIVDLAGKQIDAGALKPSESRGQIEAGLVTPIGVFSDQRLSFFPDVPTFKEKGYDVFPYGPVVQMTYVVAPPGLPEPIKEKLIAVFRKAIQSDRYKAFAEQNGFFVEDVTGAALGRKIDGMQTSFNTISTKIFKAK</sequence>
<evidence type="ECO:0000256" key="2">
    <source>
        <dbReference type="SAM" id="SignalP"/>
    </source>
</evidence>
<evidence type="ECO:0000256" key="1">
    <source>
        <dbReference type="ARBA" id="ARBA00006987"/>
    </source>
</evidence>
<dbReference type="Gene3D" id="3.40.190.150">
    <property type="entry name" value="Bordetella uptake gene, domain 1"/>
    <property type="match status" value="1"/>
</dbReference>
<dbReference type="OrthoDB" id="5171643at2"/>
<comment type="similarity">
    <text evidence="1">Belongs to the UPF0065 (bug) family.</text>
</comment>